<dbReference type="EMBL" id="BOSE01000015">
    <property type="protein sequence ID" value="GIP19469.1"/>
    <property type="molecule type" value="Genomic_DNA"/>
</dbReference>
<comment type="similarity">
    <text evidence="2">Belongs to the GerABKC lipoprotein family.</text>
</comment>
<dbReference type="InterPro" id="IPR057336">
    <property type="entry name" value="GerAC_N"/>
</dbReference>
<comment type="subcellular location">
    <subcellularLocation>
        <location evidence="1">Membrane</location>
        <topology evidence="1">Lipid-anchor</topology>
    </subcellularLocation>
</comment>
<evidence type="ECO:0000256" key="7">
    <source>
        <dbReference type="ARBA" id="ARBA00023288"/>
    </source>
</evidence>
<evidence type="ECO:0000256" key="2">
    <source>
        <dbReference type="ARBA" id="ARBA00007886"/>
    </source>
</evidence>
<dbReference type="InterPro" id="IPR046953">
    <property type="entry name" value="Spore_GerAC-like_C"/>
</dbReference>
<name>A0A919YVX1_9BACL</name>
<dbReference type="InterPro" id="IPR008844">
    <property type="entry name" value="Spore_GerAC-like"/>
</dbReference>
<evidence type="ECO:0000256" key="1">
    <source>
        <dbReference type="ARBA" id="ARBA00004635"/>
    </source>
</evidence>
<dbReference type="PANTHER" id="PTHR35789">
    <property type="entry name" value="SPORE GERMINATION PROTEIN B3"/>
    <property type="match status" value="1"/>
</dbReference>
<keyword evidence="5" id="KW-0472">Membrane</keyword>
<evidence type="ECO:0000259" key="9">
    <source>
        <dbReference type="Pfam" id="PF25198"/>
    </source>
</evidence>
<keyword evidence="6" id="KW-0564">Palmitate</keyword>
<evidence type="ECO:0000259" key="8">
    <source>
        <dbReference type="Pfam" id="PF05504"/>
    </source>
</evidence>
<dbReference type="Pfam" id="PF25198">
    <property type="entry name" value="Spore_GerAC_N"/>
    <property type="match status" value="1"/>
</dbReference>
<protein>
    <submittedName>
        <fullName evidence="10">Spore germination protein GerC</fullName>
    </submittedName>
</protein>
<keyword evidence="7" id="KW-0449">Lipoprotein</keyword>
<dbReference type="PANTHER" id="PTHR35789:SF1">
    <property type="entry name" value="SPORE GERMINATION PROTEIN B3"/>
    <property type="match status" value="1"/>
</dbReference>
<dbReference type="Proteomes" id="UP000683139">
    <property type="component" value="Unassembled WGS sequence"/>
</dbReference>
<evidence type="ECO:0000256" key="6">
    <source>
        <dbReference type="ARBA" id="ARBA00023139"/>
    </source>
</evidence>
<dbReference type="GO" id="GO:0009847">
    <property type="term" value="P:spore germination"/>
    <property type="evidence" value="ECO:0007669"/>
    <property type="project" value="InterPro"/>
</dbReference>
<reference evidence="10" key="1">
    <citation type="submission" date="2021-03" db="EMBL/GenBank/DDBJ databases">
        <title>Antimicrobial resistance genes in bacteria isolated from Japanese honey, and their potential for conferring macrolide and lincosamide resistance in the American foulbrood pathogen Paenibacillus larvae.</title>
        <authorList>
            <person name="Okamoto M."/>
            <person name="Kumagai M."/>
            <person name="Kanamori H."/>
            <person name="Takamatsu D."/>
        </authorList>
    </citation>
    <scope>NUCLEOTIDE SEQUENCE</scope>
    <source>
        <strain evidence="10">J40TS1</strain>
    </source>
</reference>
<keyword evidence="3" id="KW-0309">Germination</keyword>
<evidence type="ECO:0000256" key="3">
    <source>
        <dbReference type="ARBA" id="ARBA00022544"/>
    </source>
</evidence>
<dbReference type="Pfam" id="PF05504">
    <property type="entry name" value="Spore_GerAC"/>
    <property type="match status" value="1"/>
</dbReference>
<keyword evidence="11" id="KW-1185">Reference proteome</keyword>
<evidence type="ECO:0000313" key="11">
    <source>
        <dbReference type="Proteomes" id="UP000683139"/>
    </source>
</evidence>
<accession>A0A919YVX1</accession>
<gene>
    <name evidence="10" type="ORF">J40TS1_51110</name>
</gene>
<proteinExistence type="inferred from homology"/>
<dbReference type="RefSeq" id="WP_213520236.1">
    <property type="nucleotide sequence ID" value="NZ_BOSE01000015.1"/>
</dbReference>
<dbReference type="Gene3D" id="3.30.300.210">
    <property type="entry name" value="Nutrient germinant receptor protein C, domain 3"/>
    <property type="match status" value="1"/>
</dbReference>
<feature type="domain" description="Spore germination protein N-terminal" evidence="9">
    <location>
        <begin position="32"/>
        <end position="197"/>
    </location>
</feature>
<evidence type="ECO:0000313" key="10">
    <source>
        <dbReference type="EMBL" id="GIP19469.1"/>
    </source>
</evidence>
<sequence length="391" mass="44257">MLAGKFNRHVALGLKGIALLSLLLLASGCWGQRNIAQLTVVAAIGLDAAPDNQIELSIQLVNPKLSVAAGGSGQRRPFALYTAVGSTIYEAMDGIRKQAKKEMFFPQTRTIIIGETLAKRGIGDYMDFFWRDMQQNPISSVLISRLSVRELLQQSQELVEIPADEWVEFFRNRENPADTLEMYEFLPRLEQVGYQAFAAGLTPKSKEEKEIVTIDEVAVFKKDKLVGWLSEPEVQVFEWLRGDSKGSVVKFSLEDQGTKPIVFELEMIRVRKAPRLRNGQIEFSVDIHVDASLKSSVKPLDLSSVSANDLLEKELEEHIQSSVERIIARINQELNSDIIGFGQRIYQTYPHYWKEAEPQWNEELARMNVDVNVTAHIIKAGLRLDKKYHDQ</sequence>
<evidence type="ECO:0000256" key="4">
    <source>
        <dbReference type="ARBA" id="ARBA00022729"/>
    </source>
</evidence>
<dbReference type="GO" id="GO:0016020">
    <property type="term" value="C:membrane"/>
    <property type="evidence" value="ECO:0007669"/>
    <property type="project" value="UniProtKB-SubCell"/>
</dbReference>
<dbReference type="PROSITE" id="PS51257">
    <property type="entry name" value="PROKAR_LIPOPROTEIN"/>
    <property type="match status" value="1"/>
</dbReference>
<feature type="domain" description="Spore germination GerAC-like C-terminal" evidence="8">
    <location>
        <begin position="216"/>
        <end position="381"/>
    </location>
</feature>
<keyword evidence="4" id="KW-0732">Signal</keyword>
<dbReference type="Gene3D" id="6.20.190.10">
    <property type="entry name" value="Nutrient germinant receptor protein C, domain 1"/>
    <property type="match status" value="1"/>
</dbReference>
<dbReference type="NCBIfam" id="TIGR02887">
    <property type="entry name" value="spore_ger_x_C"/>
    <property type="match status" value="1"/>
</dbReference>
<comment type="caution">
    <text evidence="10">The sequence shown here is derived from an EMBL/GenBank/DDBJ whole genome shotgun (WGS) entry which is preliminary data.</text>
</comment>
<organism evidence="10 11">
    <name type="scientific">Paenibacillus montaniterrae</name>
    <dbReference type="NCBI Taxonomy" id="429341"/>
    <lineage>
        <taxon>Bacteria</taxon>
        <taxon>Bacillati</taxon>
        <taxon>Bacillota</taxon>
        <taxon>Bacilli</taxon>
        <taxon>Bacillales</taxon>
        <taxon>Paenibacillaceae</taxon>
        <taxon>Paenibacillus</taxon>
    </lineage>
</organism>
<dbReference type="AlphaFoldDB" id="A0A919YVX1"/>
<evidence type="ECO:0000256" key="5">
    <source>
        <dbReference type="ARBA" id="ARBA00023136"/>
    </source>
</evidence>
<dbReference type="InterPro" id="IPR038501">
    <property type="entry name" value="Spore_GerAC_C_sf"/>
</dbReference>